<reference evidence="4 6" key="2">
    <citation type="submission" date="2016-10" db="EMBL/GenBank/DDBJ databases">
        <authorList>
            <person name="de Groot N.N."/>
        </authorList>
    </citation>
    <scope>NUCLEOTIDE SEQUENCE [LARGE SCALE GENOMIC DNA]</scope>
    <source>
        <strain evidence="4 6">DSM 23048</strain>
    </source>
</reference>
<feature type="transmembrane region" description="Helical" evidence="1">
    <location>
        <begin position="243"/>
        <end position="263"/>
    </location>
</feature>
<feature type="transmembrane region" description="Helical" evidence="1">
    <location>
        <begin position="296"/>
        <end position="316"/>
    </location>
</feature>
<dbReference type="OrthoDB" id="327621at2"/>
<feature type="transmembrane region" description="Helical" evidence="1">
    <location>
        <begin position="152"/>
        <end position="169"/>
    </location>
</feature>
<evidence type="ECO:0000313" key="5">
    <source>
        <dbReference type="Proteomes" id="UP000076630"/>
    </source>
</evidence>
<feature type="transmembrane region" description="Helical" evidence="1">
    <location>
        <begin position="209"/>
        <end position="231"/>
    </location>
</feature>
<proteinExistence type="predicted"/>
<feature type="transmembrane region" description="Helical" evidence="1">
    <location>
        <begin position="128"/>
        <end position="145"/>
    </location>
</feature>
<evidence type="ECO:0000313" key="4">
    <source>
        <dbReference type="EMBL" id="SEI71598.1"/>
    </source>
</evidence>
<keyword evidence="1" id="KW-0812">Transmembrane</keyword>
<feature type="transmembrane region" description="Helical" evidence="1">
    <location>
        <begin position="270"/>
        <end position="290"/>
    </location>
</feature>
<dbReference type="Proteomes" id="UP000183077">
    <property type="component" value="Unassembled WGS sequence"/>
</dbReference>
<reference evidence="3 5" key="1">
    <citation type="submission" date="2016-01" db="EMBL/GenBank/DDBJ databases">
        <title>Whole genome sequencing of Myroides marinus L41.</title>
        <authorList>
            <person name="Hong K.W."/>
        </authorList>
    </citation>
    <scope>NUCLEOTIDE SEQUENCE [LARGE SCALE GENOMIC DNA]</scope>
    <source>
        <strain evidence="3 5">L41</strain>
    </source>
</reference>
<keyword evidence="1" id="KW-0472">Membrane</keyword>
<keyword evidence="5" id="KW-1185">Reference proteome</keyword>
<dbReference type="AlphaFoldDB" id="A0A161SCH6"/>
<dbReference type="RefSeq" id="WP_038987654.1">
    <property type="nucleotide sequence ID" value="NZ_FNYS01000003.1"/>
</dbReference>
<dbReference type="Proteomes" id="UP000076630">
    <property type="component" value="Unassembled WGS sequence"/>
</dbReference>
<dbReference type="Pfam" id="PF09925">
    <property type="entry name" value="DUF2157"/>
    <property type="match status" value="1"/>
</dbReference>
<feature type="transmembrane region" description="Helical" evidence="1">
    <location>
        <begin position="45"/>
        <end position="67"/>
    </location>
</feature>
<feature type="domain" description="DUF2157" evidence="2">
    <location>
        <begin position="40"/>
        <end position="152"/>
    </location>
</feature>
<name>A0A161SCH6_9FLAO</name>
<evidence type="ECO:0000313" key="6">
    <source>
        <dbReference type="Proteomes" id="UP000183077"/>
    </source>
</evidence>
<feature type="transmembrane region" description="Helical" evidence="1">
    <location>
        <begin position="104"/>
        <end position="122"/>
    </location>
</feature>
<sequence>MKEKIDKGDLYLLKEHSTLSDIQLGELLEQKSYADYSDWNKFIKYFTLVLGAGFLISGIIFFFAYNWADLNKYAKFGLIFSLLVLSVGGSVYTKTSAIVKQVCLLGASVLVGVLFAVYGQVYQTGANAYDLFLMWVLAITPWTVLNKFTPHWLVYAVLANTTLALYFMQVKNEDMMYYSILFMLVLNIALYFVPVLLGKVLQFKLDKYYMGIVTLVCSAIAASGVMVFIFVDYDHYSRADLSGLNMLVIGASLWLIASCLWSLKTKNLLLFSYFLIAVFSIIFAALIKIADVNEGSLLLFAIYSIGGTFGVVKLIMNQKKLWNNEQ</sequence>
<dbReference type="InterPro" id="IPR018677">
    <property type="entry name" value="DUF2157"/>
</dbReference>
<dbReference type="EMBL" id="LQNU01000066">
    <property type="protein sequence ID" value="KZE78085.1"/>
    <property type="molecule type" value="Genomic_DNA"/>
</dbReference>
<gene>
    <name evidence="3" type="ORF">AV926_13670</name>
    <name evidence="4" type="ORF">SAMN04488018_103207</name>
</gene>
<dbReference type="EMBL" id="FNYS01000003">
    <property type="protein sequence ID" value="SEI71598.1"/>
    <property type="molecule type" value="Genomic_DNA"/>
</dbReference>
<evidence type="ECO:0000313" key="3">
    <source>
        <dbReference type="EMBL" id="KZE78085.1"/>
    </source>
</evidence>
<protein>
    <submittedName>
        <fullName evidence="4">Predicted membrane protein</fullName>
    </submittedName>
</protein>
<evidence type="ECO:0000259" key="2">
    <source>
        <dbReference type="Pfam" id="PF09925"/>
    </source>
</evidence>
<feature type="transmembrane region" description="Helical" evidence="1">
    <location>
        <begin position="73"/>
        <end position="92"/>
    </location>
</feature>
<accession>A0A161SCH6</accession>
<evidence type="ECO:0000256" key="1">
    <source>
        <dbReference type="SAM" id="Phobius"/>
    </source>
</evidence>
<feature type="transmembrane region" description="Helical" evidence="1">
    <location>
        <begin position="175"/>
        <end position="197"/>
    </location>
</feature>
<organism evidence="3 5">
    <name type="scientific">Myroides marinus</name>
    <dbReference type="NCBI Taxonomy" id="703342"/>
    <lineage>
        <taxon>Bacteria</taxon>
        <taxon>Pseudomonadati</taxon>
        <taxon>Bacteroidota</taxon>
        <taxon>Flavobacteriia</taxon>
        <taxon>Flavobacteriales</taxon>
        <taxon>Flavobacteriaceae</taxon>
        <taxon>Myroides</taxon>
    </lineage>
</organism>
<keyword evidence="1" id="KW-1133">Transmembrane helix</keyword>
<dbReference type="GeneID" id="82256333"/>